<dbReference type="PANTHER" id="PTHR12356:SF19">
    <property type="entry name" value="NUDC DOMAIN-CONTAINING PROTEIN 3"/>
    <property type="match status" value="1"/>
</dbReference>
<keyword evidence="4" id="KW-1185">Reference proteome</keyword>
<gene>
    <name evidence="3" type="ORF">BaOVIS_003780</name>
</gene>
<dbReference type="InterPro" id="IPR007052">
    <property type="entry name" value="CS_dom"/>
</dbReference>
<dbReference type="SUPFAM" id="SSF49764">
    <property type="entry name" value="HSP20-like chaperones"/>
    <property type="match status" value="1"/>
</dbReference>
<dbReference type="InterPro" id="IPR008978">
    <property type="entry name" value="HSP20-like_chaperone"/>
</dbReference>
<dbReference type="InterPro" id="IPR025934">
    <property type="entry name" value="NudC_N_dom"/>
</dbReference>
<dbReference type="Pfam" id="PF04969">
    <property type="entry name" value="CS"/>
    <property type="match status" value="1"/>
</dbReference>
<evidence type="ECO:0000256" key="1">
    <source>
        <dbReference type="ARBA" id="ARBA00022553"/>
    </source>
</evidence>
<dbReference type="OrthoDB" id="366099at2759"/>
<keyword evidence="1" id="KW-0597">Phosphoprotein</keyword>
<comment type="caution">
    <text evidence="3">The sequence shown here is derived from an EMBL/GenBank/DDBJ whole genome shotgun (WGS) entry which is preliminary data.</text>
</comment>
<dbReference type="EMBL" id="BLIY01000003">
    <property type="protein sequence ID" value="GFE52974.1"/>
    <property type="molecule type" value="Genomic_DNA"/>
</dbReference>
<dbReference type="Proteomes" id="UP001057455">
    <property type="component" value="Unassembled WGS sequence"/>
</dbReference>
<evidence type="ECO:0000259" key="2">
    <source>
        <dbReference type="PROSITE" id="PS51203"/>
    </source>
</evidence>
<sequence length="332" mass="37881">MHAAARGFSNIEQLLDAFFGFLCTQTDFYHTQLSQSDIQRYGLDGSVNSRGFKEGYVRQLIIHIYEKNLEMYRQRYQPYLLGPSGNKLEATGNRKDKKVHVVDNKHPIDTVGNTSASIGAMSNSIPENPTQSSRIEDILGTGTQPSGDEKDNQHMKIDTYTMDRNEQLPIVEGVDQQVAALLSQRYTLNTWNGGATNIYCWSQTFTDVTIEIVAKDPLHSKQVKLDITRNSMQLSLWGKILIKGKLPHLINADESMWSIEDKTRLVISLEKSEERWWDNIIEGHPKIDVTQIESVKRFDEFSAPQQHEMIKLMKQHKEQESKGGPMDMQPPL</sequence>
<dbReference type="AlphaFoldDB" id="A0A9W5TC48"/>
<proteinExistence type="predicted"/>
<dbReference type="Pfam" id="PF14050">
    <property type="entry name" value="Nudc_N"/>
    <property type="match status" value="1"/>
</dbReference>
<dbReference type="CDD" id="cd06467">
    <property type="entry name" value="p23_NUDC_like"/>
    <property type="match status" value="1"/>
</dbReference>
<reference evidence="3" key="1">
    <citation type="submission" date="2019-12" db="EMBL/GenBank/DDBJ databases">
        <title>Genome sequence of Babesia ovis.</title>
        <authorList>
            <person name="Yamagishi J."/>
            <person name="Sevinc F."/>
            <person name="Xuan X."/>
        </authorList>
    </citation>
    <scope>NUCLEOTIDE SEQUENCE</scope>
    <source>
        <strain evidence="3">Selcuk</strain>
    </source>
</reference>
<evidence type="ECO:0000313" key="4">
    <source>
        <dbReference type="Proteomes" id="UP001057455"/>
    </source>
</evidence>
<dbReference type="GO" id="GO:0006457">
    <property type="term" value="P:protein folding"/>
    <property type="evidence" value="ECO:0007669"/>
    <property type="project" value="TreeGrafter"/>
</dbReference>
<dbReference type="InterPro" id="IPR037898">
    <property type="entry name" value="NudC_fam"/>
</dbReference>
<protein>
    <recommendedName>
        <fullName evidence="2">CS domain-containing protein</fullName>
    </recommendedName>
</protein>
<dbReference type="GO" id="GO:0051082">
    <property type="term" value="F:unfolded protein binding"/>
    <property type="evidence" value="ECO:0007669"/>
    <property type="project" value="TreeGrafter"/>
</dbReference>
<dbReference type="Gene3D" id="2.60.40.790">
    <property type="match status" value="1"/>
</dbReference>
<feature type="domain" description="CS" evidence="2">
    <location>
        <begin position="194"/>
        <end position="281"/>
    </location>
</feature>
<dbReference type="GO" id="GO:0005737">
    <property type="term" value="C:cytoplasm"/>
    <property type="evidence" value="ECO:0007669"/>
    <property type="project" value="TreeGrafter"/>
</dbReference>
<evidence type="ECO:0000313" key="3">
    <source>
        <dbReference type="EMBL" id="GFE52974.1"/>
    </source>
</evidence>
<organism evidence="3 4">
    <name type="scientific">Babesia ovis</name>
    <dbReference type="NCBI Taxonomy" id="5869"/>
    <lineage>
        <taxon>Eukaryota</taxon>
        <taxon>Sar</taxon>
        <taxon>Alveolata</taxon>
        <taxon>Apicomplexa</taxon>
        <taxon>Aconoidasida</taxon>
        <taxon>Piroplasmida</taxon>
        <taxon>Babesiidae</taxon>
        <taxon>Babesia</taxon>
    </lineage>
</organism>
<dbReference type="PROSITE" id="PS51203">
    <property type="entry name" value="CS"/>
    <property type="match status" value="1"/>
</dbReference>
<name>A0A9W5TC48_BABOV</name>
<accession>A0A9W5TC48</accession>
<dbReference type="PANTHER" id="PTHR12356">
    <property type="entry name" value="NUCLEAR MOVEMENT PROTEIN NUDC"/>
    <property type="match status" value="1"/>
</dbReference>